<dbReference type="SUPFAM" id="SSF49879">
    <property type="entry name" value="SMAD/FHA domain"/>
    <property type="match status" value="1"/>
</dbReference>
<evidence type="ECO:0000259" key="3">
    <source>
        <dbReference type="PROSITE" id="PS50106"/>
    </source>
</evidence>
<feature type="domain" description="Dilute" evidence="5">
    <location>
        <begin position="801"/>
        <end position="1066"/>
    </location>
</feature>
<feature type="compositionally biased region" description="Low complexity" evidence="2">
    <location>
        <begin position="525"/>
        <end position="537"/>
    </location>
</feature>
<dbReference type="InterPro" id="IPR036034">
    <property type="entry name" value="PDZ_sf"/>
</dbReference>
<evidence type="ECO:0000256" key="1">
    <source>
        <dbReference type="ARBA" id="ARBA00022889"/>
    </source>
</evidence>
<dbReference type="InterPro" id="IPR029071">
    <property type="entry name" value="Ubiquitin-like_domsf"/>
</dbReference>
<dbReference type="PANTHER" id="PTHR16027">
    <property type="entry name" value="DILUTE DOMAIN-CONTAINING PROTEIN YPR089W"/>
    <property type="match status" value="1"/>
</dbReference>
<reference evidence="6" key="1">
    <citation type="submission" date="2020-04" db="EMBL/GenBank/DDBJ databases">
        <authorList>
            <person name="Neveu A P."/>
        </authorList>
    </citation>
    <scope>NUCLEOTIDE SEQUENCE</scope>
    <source>
        <tissue evidence="6">Whole embryo</tissue>
    </source>
</reference>
<dbReference type="Pfam" id="PF00788">
    <property type="entry name" value="RA"/>
    <property type="match status" value="1"/>
</dbReference>
<dbReference type="SMART" id="SM00314">
    <property type="entry name" value="RA"/>
    <property type="match status" value="1"/>
</dbReference>
<feature type="region of interest" description="Disordered" evidence="2">
    <location>
        <begin position="1108"/>
        <end position="1211"/>
    </location>
</feature>
<feature type="compositionally biased region" description="Low complexity" evidence="2">
    <location>
        <begin position="110"/>
        <end position="134"/>
    </location>
</feature>
<evidence type="ECO:0000256" key="2">
    <source>
        <dbReference type="SAM" id="MobiDB-lite"/>
    </source>
</evidence>
<feature type="region of interest" description="Disordered" evidence="2">
    <location>
        <begin position="678"/>
        <end position="706"/>
    </location>
</feature>
<evidence type="ECO:0000313" key="6">
    <source>
        <dbReference type="EMBL" id="CAB3265411.1"/>
    </source>
</evidence>
<dbReference type="SMART" id="SM00228">
    <property type="entry name" value="PDZ"/>
    <property type="match status" value="1"/>
</dbReference>
<keyword evidence="1" id="KW-0130">Cell adhesion</keyword>
<dbReference type="InterPro" id="IPR000253">
    <property type="entry name" value="FHA_dom"/>
</dbReference>
<feature type="compositionally biased region" description="Low complexity" evidence="2">
    <location>
        <begin position="1184"/>
        <end position="1193"/>
    </location>
</feature>
<accession>A0A6F9DQF0</accession>
<feature type="compositionally biased region" description="Polar residues" evidence="2">
    <location>
        <begin position="688"/>
        <end position="703"/>
    </location>
</feature>
<name>A0A6F9DQF0_9ASCI</name>
<evidence type="ECO:0000259" key="5">
    <source>
        <dbReference type="PROSITE" id="PS51126"/>
    </source>
</evidence>
<feature type="region of interest" description="Disordered" evidence="2">
    <location>
        <begin position="156"/>
        <end position="278"/>
    </location>
</feature>
<feature type="region of interest" description="Disordered" evidence="2">
    <location>
        <begin position="354"/>
        <end position="374"/>
    </location>
</feature>
<feature type="compositionally biased region" description="Basic residues" evidence="2">
    <location>
        <begin position="210"/>
        <end position="221"/>
    </location>
</feature>
<feature type="compositionally biased region" description="Acidic residues" evidence="2">
    <location>
        <begin position="459"/>
        <end position="469"/>
    </location>
</feature>
<dbReference type="CDD" id="cd17116">
    <property type="entry name" value="RA_Radil_like"/>
    <property type="match status" value="1"/>
</dbReference>
<dbReference type="GO" id="GO:0007165">
    <property type="term" value="P:signal transduction"/>
    <property type="evidence" value="ECO:0007669"/>
    <property type="project" value="InterPro"/>
</dbReference>
<dbReference type="InterPro" id="IPR008984">
    <property type="entry name" value="SMAD_FHA_dom_sf"/>
</dbReference>
<feature type="region of interest" description="Disordered" evidence="2">
    <location>
        <begin position="98"/>
        <end position="144"/>
    </location>
</feature>
<dbReference type="InterPro" id="IPR000159">
    <property type="entry name" value="RA_dom"/>
</dbReference>
<dbReference type="Gene3D" id="2.30.42.10">
    <property type="match status" value="1"/>
</dbReference>
<feature type="compositionally biased region" description="Basic and acidic residues" evidence="2">
    <location>
        <begin position="1141"/>
        <end position="1150"/>
    </location>
</feature>
<dbReference type="Gene3D" id="3.10.20.90">
    <property type="entry name" value="Phosphatidylinositol 3-kinase Catalytic Subunit, Chain A, domain 1"/>
    <property type="match status" value="1"/>
</dbReference>
<protein>
    <submittedName>
        <fullName evidence="6">Ras-associating and dilute domain-containing protein-like</fullName>
    </submittedName>
</protein>
<feature type="domain" description="PDZ" evidence="3">
    <location>
        <begin position="1291"/>
        <end position="1391"/>
    </location>
</feature>
<sequence length="1403" mass="155500">MRKTTSMESTYKSFDCVDCDITGPEIPSPCPSSGSGWSYRDEILLDPDDRPLELAVNSKSPLTFHLVAGADRNAELLRILGHEGFSPEQRRRLIEKFNLNPDNTDDDKSSMASSPSTPRRRTSLSGSSSGSIRRSATDTRRKTASPLVAAMAKFGNGEVAQNSNQKVPNGASKTPTHRPERKTSSLRRSQTEIKYSTLPIKHDKSDSHTRTGRMRSVKQKQKNATIANRREPRSASARRLFFSLRKSRARSASRERGDQGAASESEESTSPTKSAELSSDVNLPGILKIFGDAVSPGANYKSVMATRQSNAQELVKMALQRYGIPRQQAKDFVLCEVVGRVQEEEPQAKEALNVKPGKTKKTSRSMSLDSSSLGGAGANFQEDLVRPLSDNDKPLLLQSYWKPLDGHSRRFEIRRRSKVFKKVEKDHATRDINNQARRLILQKSRTHMGVPVPDQPQTDSEESDTEENGENPVFSPSGEQTNTYIKTPVEPTPPSEPSNAAVEPPVATPPSSPEKTASDVESDVRTSTSSQSASPNSVEKAPPVPCLITLQGDVGKRGKEESLVHYLKQPETLIGSKASDFRLNARDVLPHHCVMKRRLEILFSDADDATDRRWHVTVIPLHAKAEVTANGFRVTSEYSLQHGDLITIGKHSMFMFKDPSSNVNLSNKFSFSELSKSIPATPEKTPTRKSQITPAKTQKSPSKSKPIMPTELTYALECEDQVLRVIFDSLKDVDDQSVEYPFAPAALLCQCIFHSCLNFRLENRNDLLLKIASNLQTLVLNSTRNVSVQEIQSPDLGNNINLLLPSLRPVVYWMSNSLEIFEFLQKNLIPKLHERVSEERSRGVVDPAVLDEIEEFEVNEEILALLEEVVMYAFQQLVYYLTKTLYSYLPAVLDCNPFSDVTDGVLVDHVTGVYESAREMVEVYDVNQQISDQLFAYLFFFTNVSLFNTLMEDEANERYYKWDMGARIRGNLEQVESWACDAGYPDQCTTFLEKVSALVNLLATPRTQITKGSWTHFRQTYPSLEPAQLHHVLSGYQLPNNHVKPQAWSPFQHEPEASLDTNLVMESYDQHPPLMLPVTGTRIDFQQLPTDPWFESLQRRVAVAGNSLSSPARNRIDSTQVGVREQPDGREIPQETASPSRDVKDTKRDVTTNVSSDTSSSVRSKSTHHLGETASVGGQGRIVSSSSCSSSSSEPEGYVIRQHRSRHRKASDLIGRVSPSEAINELLDSKSKIEDEERGKACDEVLLLPVSETTSLATQVSTNRVEAAAEANPTSPQPQGGAQGMPKEVFIVDIKKGRNGLGVGLVDGSVTSLVTPGVYVRSLVPDAPGTKHGHTKHHDVIKCWLQEGRLQLGDRILAANGVSLLNMSYNEATKTVRQAGDYVRLLVGRCGNEVAMKITSSSC</sequence>
<feature type="region of interest" description="Disordered" evidence="2">
    <location>
        <begin position="443"/>
        <end position="544"/>
    </location>
</feature>
<gene>
    <name evidence="6" type="primary">Radil</name>
</gene>
<dbReference type="InterPro" id="IPR002710">
    <property type="entry name" value="Dilute_dom"/>
</dbReference>
<dbReference type="SUPFAM" id="SSF54236">
    <property type="entry name" value="Ubiquitin-like"/>
    <property type="match status" value="1"/>
</dbReference>
<dbReference type="PROSITE" id="PS50106">
    <property type="entry name" value="PDZ"/>
    <property type="match status" value="1"/>
</dbReference>
<evidence type="ECO:0000259" key="4">
    <source>
        <dbReference type="PROSITE" id="PS50200"/>
    </source>
</evidence>
<dbReference type="PANTHER" id="PTHR16027:SF9">
    <property type="entry name" value="RAS-ASSOCIATING AND DILUTE DOMAIN-CONTAINING PROTEIN"/>
    <property type="match status" value="1"/>
</dbReference>
<dbReference type="SUPFAM" id="SSF50156">
    <property type="entry name" value="PDZ domain-like"/>
    <property type="match status" value="1"/>
</dbReference>
<feature type="compositionally biased region" description="Polar residues" evidence="2">
    <location>
        <begin position="1108"/>
        <end position="1121"/>
    </location>
</feature>
<dbReference type="PROSITE" id="PS51126">
    <property type="entry name" value="DILUTE"/>
    <property type="match status" value="1"/>
</dbReference>
<organism evidence="6">
    <name type="scientific">Phallusia mammillata</name>
    <dbReference type="NCBI Taxonomy" id="59560"/>
    <lineage>
        <taxon>Eukaryota</taxon>
        <taxon>Metazoa</taxon>
        <taxon>Chordata</taxon>
        <taxon>Tunicata</taxon>
        <taxon>Ascidiacea</taxon>
        <taxon>Phlebobranchia</taxon>
        <taxon>Ascidiidae</taxon>
        <taxon>Phallusia</taxon>
    </lineage>
</organism>
<feature type="compositionally biased region" description="Low complexity" evidence="2">
    <location>
        <begin position="1151"/>
        <end position="1164"/>
    </location>
</feature>
<dbReference type="GO" id="GO:0007155">
    <property type="term" value="P:cell adhesion"/>
    <property type="evidence" value="ECO:0007669"/>
    <property type="project" value="UniProtKB-KW"/>
</dbReference>
<feature type="domain" description="Ras-associating" evidence="4">
    <location>
        <begin position="283"/>
        <end position="418"/>
    </location>
</feature>
<feature type="compositionally biased region" description="Polar residues" evidence="2">
    <location>
        <begin position="159"/>
        <end position="174"/>
    </location>
</feature>
<dbReference type="Pfam" id="PF01843">
    <property type="entry name" value="DIL"/>
    <property type="match status" value="1"/>
</dbReference>
<dbReference type="GO" id="GO:0051020">
    <property type="term" value="F:GTPase binding"/>
    <property type="evidence" value="ECO:0007669"/>
    <property type="project" value="TreeGrafter"/>
</dbReference>
<dbReference type="Gene3D" id="2.60.200.20">
    <property type="match status" value="1"/>
</dbReference>
<dbReference type="PROSITE" id="PS50200">
    <property type="entry name" value="RA"/>
    <property type="match status" value="1"/>
</dbReference>
<feature type="compositionally biased region" description="Basic and acidic residues" evidence="2">
    <location>
        <begin position="200"/>
        <end position="209"/>
    </location>
</feature>
<dbReference type="InterPro" id="IPR052072">
    <property type="entry name" value="Vascular_dev_regulator"/>
</dbReference>
<dbReference type="InterPro" id="IPR001478">
    <property type="entry name" value="PDZ"/>
</dbReference>
<proteinExistence type="evidence at transcript level"/>
<dbReference type="EMBL" id="LR789549">
    <property type="protein sequence ID" value="CAB3265411.1"/>
    <property type="molecule type" value="mRNA"/>
</dbReference>
<dbReference type="SMART" id="SM01132">
    <property type="entry name" value="DIL"/>
    <property type="match status" value="1"/>
</dbReference>
<dbReference type="Pfam" id="PF00498">
    <property type="entry name" value="FHA"/>
    <property type="match status" value="1"/>
</dbReference>